<dbReference type="RefSeq" id="WP_111512937.1">
    <property type="nucleotide sequence ID" value="NZ_QFYR01000001.1"/>
</dbReference>
<reference evidence="2" key="1">
    <citation type="submission" date="2018-05" db="EMBL/GenBank/DDBJ databases">
        <authorList>
            <person name="Li X."/>
        </authorList>
    </citation>
    <scope>NUCLEOTIDE SEQUENCE [LARGE SCALE GENOMIC DNA]</scope>
    <source>
        <strain evidence="2">YIM 73061</strain>
    </source>
</reference>
<evidence type="ECO:0000313" key="2">
    <source>
        <dbReference type="Proteomes" id="UP000249725"/>
    </source>
</evidence>
<name>A0A328ASA6_9CAUL</name>
<accession>A0A328ASA6</accession>
<proteinExistence type="predicted"/>
<dbReference type="EMBL" id="QFYR01000001">
    <property type="protein sequence ID" value="RAK56586.1"/>
    <property type="molecule type" value="Genomic_DNA"/>
</dbReference>
<sequence length="94" mass="10110">MADGGSYQAIGAALGAPRLNQALAARSSLWAVCNCGREAALDASHWLGQGLGRHCIEDLEERVRCECGARRARLEIRGLAEAPQRPMGGVYVFR</sequence>
<dbReference type="Proteomes" id="UP000249725">
    <property type="component" value="Unassembled WGS sequence"/>
</dbReference>
<evidence type="ECO:0000313" key="1">
    <source>
        <dbReference type="EMBL" id="RAK56586.1"/>
    </source>
</evidence>
<protein>
    <submittedName>
        <fullName evidence="1">Uncharacterized protein</fullName>
    </submittedName>
</protein>
<keyword evidence="2" id="KW-1185">Reference proteome</keyword>
<gene>
    <name evidence="1" type="ORF">DJ018_00975</name>
</gene>
<dbReference type="AlphaFoldDB" id="A0A328ASA6"/>
<organism evidence="1 2">
    <name type="scientific">Phenylobacterium deserti</name>
    <dbReference type="NCBI Taxonomy" id="1914756"/>
    <lineage>
        <taxon>Bacteria</taxon>
        <taxon>Pseudomonadati</taxon>
        <taxon>Pseudomonadota</taxon>
        <taxon>Alphaproteobacteria</taxon>
        <taxon>Caulobacterales</taxon>
        <taxon>Caulobacteraceae</taxon>
        <taxon>Phenylobacterium</taxon>
    </lineage>
</organism>
<dbReference type="OrthoDB" id="7210631at2"/>
<comment type="caution">
    <text evidence="1">The sequence shown here is derived from an EMBL/GenBank/DDBJ whole genome shotgun (WGS) entry which is preliminary data.</text>
</comment>